<feature type="domain" description="Aldehyde dehydrogenase" evidence="3">
    <location>
        <begin position="20"/>
        <end position="469"/>
    </location>
</feature>
<keyword evidence="2" id="KW-0560">Oxidoreductase</keyword>
<dbReference type="InterPro" id="IPR016161">
    <property type="entry name" value="Ald_DH/histidinol_DH"/>
</dbReference>
<evidence type="ECO:0000313" key="5">
    <source>
        <dbReference type="Proteomes" id="UP000547209"/>
    </source>
</evidence>
<accession>A0A7X0RS80</accession>
<proteinExistence type="inferred from homology"/>
<evidence type="ECO:0000256" key="2">
    <source>
        <dbReference type="ARBA" id="ARBA00023002"/>
    </source>
</evidence>
<keyword evidence="5" id="KW-1185">Reference proteome</keyword>
<gene>
    <name evidence="4" type="ORF">H7C19_18735</name>
</gene>
<dbReference type="SUPFAM" id="SSF53720">
    <property type="entry name" value="ALDH-like"/>
    <property type="match status" value="1"/>
</dbReference>
<comment type="caution">
    <text evidence="4">The sequence shown here is derived from an EMBL/GenBank/DDBJ whole genome shotgun (WGS) entry which is preliminary data.</text>
</comment>
<dbReference type="PANTHER" id="PTHR42991">
    <property type="entry name" value="ALDEHYDE DEHYDROGENASE"/>
    <property type="match status" value="1"/>
</dbReference>
<evidence type="ECO:0000259" key="3">
    <source>
        <dbReference type="Pfam" id="PF00171"/>
    </source>
</evidence>
<evidence type="ECO:0000313" key="4">
    <source>
        <dbReference type="EMBL" id="MBB6672723.1"/>
    </source>
</evidence>
<evidence type="ECO:0000256" key="1">
    <source>
        <dbReference type="ARBA" id="ARBA00009986"/>
    </source>
</evidence>
<reference evidence="4 5" key="1">
    <citation type="submission" date="2020-08" db="EMBL/GenBank/DDBJ databases">
        <title>Cohnella phylogeny.</title>
        <authorList>
            <person name="Dunlap C."/>
        </authorList>
    </citation>
    <scope>NUCLEOTIDE SEQUENCE [LARGE SCALE GENOMIC DNA]</scope>
    <source>
        <strain evidence="4 5">DSM 28246</strain>
    </source>
</reference>
<dbReference type="InterPro" id="IPR016163">
    <property type="entry name" value="Ald_DH_C"/>
</dbReference>
<dbReference type="InterPro" id="IPR015590">
    <property type="entry name" value="Aldehyde_DH_dom"/>
</dbReference>
<dbReference type="Gene3D" id="3.40.309.10">
    <property type="entry name" value="Aldehyde Dehydrogenase, Chain A, domain 2"/>
    <property type="match status" value="1"/>
</dbReference>
<name>A0A7X0RS80_9BACL</name>
<dbReference type="AlphaFoldDB" id="A0A7X0RS80"/>
<protein>
    <submittedName>
        <fullName evidence="4">Aldehyde dehydrogenase family protein</fullName>
    </submittedName>
</protein>
<dbReference type="InterPro" id="IPR051020">
    <property type="entry name" value="ALDH-related_metabolic_enz"/>
</dbReference>
<dbReference type="GO" id="GO:0008911">
    <property type="term" value="F:lactaldehyde dehydrogenase (NAD+) activity"/>
    <property type="evidence" value="ECO:0007669"/>
    <property type="project" value="TreeGrafter"/>
</dbReference>
<dbReference type="InterPro" id="IPR016162">
    <property type="entry name" value="Ald_DH_N"/>
</dbReference>
<organism evidence="4 5">
    <name type="scientific">Cohnella nanjingensis</name>
    <dbReference type="NCBI Taxonomy" id="1387779"/>
    <lineage>
        <taxon>Bacteria</taxon>
        <taxon>Bacillati</taxon>
        <taxon>Bacillota</taxon>
        <taxon>Bacilli</taxon>
        <taxon>Bacillales</taxon>
        <taxon>Paenibacillaceae</taxon>
        <taxon>Cohnella</taxon>
    </lineage>
</organism>
<dbReference type="CDD" id="cd07149">
    <property type="entry name" value="ALDH_y4uC"/>
    <property type="match status" value="1"/>
</dbReference>
<dbReference type="EMBL" id="JACJVP010000030">
    <property type="protein sequence ID" value="MBB6672723.1"/>
    <property type="molecule type" value="Genomic_DNA"/>
</dbReference>
<dbReference type="RefSeq" id="WP_185670576.1">
    <property type="nucleotide sequence ID" value="NZ_JACJVP010000030.1"/>
</dbReference>
<dbReference type="Gene3D" id="3.40.605.10">
    <property type="entry name" value="Aldehyde Dehydrogenase, Chain A, domain 1"/>
    <property type="match status" value="1"/>
</dbReference>
<dbReference type="PANTHER" id="PTHR42991:SF1">
    <property type="entry name" value="ALDEHYDE DEHYDROGENASE"/>
    <property type="match status" value="1"/>
</dbReference>
<dbReference type="Pfam" id="PF00171">
    <property type="entry name" value="Aldedh"/>
    <property type="match status" value="1"/>
</dbReference>
<comment type="similarity">
    <text evidence="1">Belongs to the aldehyde dehydrogenase family.</text>
</comment>
<sequence>MQRKWLWIEGRKAETEAYETLSAPYGGAPLAEVALASEADADRAIAAAVAAKPAMRALPAHARSAILERLAELLDGRREEAARLIALEAGKPLKAAYAEVDRTVQTYKFSAEEAKRIHGETIPLDAAPGGEGRLAFTQREPVGVVGAITPFNFPMNLVAHKLGPALAAGNTVILKPAPQTPLTALFVAELLAEAGLPDGALNVLTGDGKLLGEKLVADPRVDALSFTGSVGVGTRIRAQAGLKRVTLELGSNSAVIVDRDANVDAVAERCAAGAFSYQGQVCISLQRIYVMPEIRDAFVEKLKEAASRLRIGDPLDPETDVSAMISPRESERALDWIEEAVGRGAKLAAGGTLTDGVLAPTILLDVPHDARISCREAFAPVVLVNLAESIEEAIARVNDSAYGLQAGIYTNRLDTALQAAEALRAGGVLINDIPTFRVDHMPYGGIKESGIGREGVRYAIEELTETKLVIFNRNA</sequence>
<dbReference type="Proteomes" id="UP000547209">
    <property type="component" value="Unassembled WGS sequence"/>
</dbReference>
<dbReference type="FunFam" id="3.40.605.10:FF:000007">
    <property type="entry name" value="NAD/NADP-dependent betaine aldehyde dehydrogenase"/>
    <property type="match status" value="1"/>
</dbReference>